<gene>
    <name evidence="3" type="ORF">SEPCBS119000_004567</name>
</gene>
<dbReference type="InterPro" id="IPR001810">
    <property type="entry name" value="F-box_dom"/>
</dbReference>
<evidence type="ECO:0000313" key="3">
    <source>
        <dbReference type="EMBL" id="CAK7271364.1"/>
    </source>
</evidence>
<accession>A0ABP0DU19</accession>
<dbReference type="SUPFAM" id="SSF81383">
    <property type="entry name" value="F-box domain"/>
    <property type="match status" value="1"/>
</dbReference>
<feature type="compositionally biased region" description="Acidic residues" evidence="1">
    <location>
        <begin position="517"/>
        <end position="536"/>
    </location>
</feature>
<evidence type="ECO:0000256" key="1">
    <source>
        <dbReference type="SAM" id="MobiDB-lite"/>
    </source>
</evidence>
<evidence type="ECO:0000313" key="4">
    <source>
        <dbReference type="Proteomes" id="UP001642502"/>
    </source>
</evidence>
<feature type="region of interest" description="Disordered" evidence="1">
    <location>
        <begin position="493"/>
        <end position="536"/>
    </location>
</feature>
<organism evidence="3 4">
    <name type="scientific">Sporothrix epigloea</name>
    <dbReference type="NCBI Taxonomy" id="1892477"/>
    <lineage>
        <taxon>Eukaryota</taxon>
        <taxon>Fungi</taxon>
        <taxon>Dikarya</taxon>
        <taxon>Ascomycota</taxon>
        <taxon>Pezizomycotina</taxon>
        <taxon>Sordariomycetes</taxon>
        <taxon>Sordariomycetidae</taxon>
        <taxon>Ophiostomatales</taxon>
        <taxon>Ophiostomataceae</taxon>
        <taxon>Sporothrix</taxon>
    </lineage>
</organism>
<dbReference type="Proteomes" id="UP001642502">
    <property type="component" value="Unassembled WGS sequence"/>
</dbReference>
<feature type="compositionally biased region" description="Basic and acidic residues" evidence="1">
    <location>
        <begin position="504"/>
        <end position="516"/>
    </location>
</feature>
<evidence type="ECO:0000259" key="2">
    <source>
        <dbReference type="PROSITE" id="PS50181"/>
    </source>
</evidence>
<dbReference type="InterPro" id="IPR036047">
    <property type="entry name" value="F-box-like_dom_sf"/>
</dbReference>
<dbReference type="PROSITE" id="PS50181">
    <property type="entry name" value="FBOX"/>
    <property type="match status" value="1"/>
</dbReference>
<feature type="domain" description="F-box" evidence="2">
    <location>
        <begin position="14"/>
        <end position="63"/>
    </location>
</feature>
<dbReference type="SMART" id="SM00256">
    <property type="entry name" value="FBOX"/>
    <property type="match status" value="1"/>
</dbReference>
<sequence length="536" mass="60637">MALVQVEPSLALGSDCLSRLPIELLLRITNHLTTTELCAVRLCSRSLESALRHFFLLEFFQRKQFMLTDFSLQTLLAIARHPVMSQSLRHVSFGVEEFCDPDRCAQSIEQALIFDKAVAQQKTLLTNGRGLQLLTTAFSLLHNLETVQLRDFPSRTRYRDGPSAAWTSYGFRSMREQLGKNAHYQLANTRNPDFSSRAFALIMAALAQANARPPNIKVLIHTKVAGLKDFAFDLTPMPCLNLPGISAGNGADVDTLDVLAGLRQLHLKLQFILHPLKTRHIRLDDPHLSGRSRLAAMESLPLHAWLAHCPKVEWLRLNLHKEARHYNDVFLSRLGSPLPAYYPLPPGSVASRNITMPFASKLRRLDLGIACCSPGVLLDVLGRFPALEHLSLYRFSLLYERDSAETPDNVWNKFLSTLAKSPLGWQLKKISLRRLSTVTRFHIHPYSRKTHAVKLDGSDGIKYTAELDKPVALWLHNLSISTIRKFSLEEDDSDLDDMDISDGGSKDYLHKEREDSFTEDEFEDGEDAQDEVDDFW</sequence>
<dbReference type="EMBL" id="CAWUON010000071">
    <property type="protein sequence ID" value="CAK7271364.1"/>
    <property type="molecule type" value="Genomic_DNA"/>
</dbReference>
<name>A0ABP0DU19_9PEZI</name>
<protein>
    <recommendedName>
        <fullName evidence="2">F-box domain-containing protein</fullName>
    </recommendedName>
</protein>
<reference evidence="3 4" key="1">
    <citation type="submission" date="2024-01" db="EMBL/GenBank/DDBJ databases">
        <authorList>
            <person name="Allen C."/>
            <person name="Tagirdzhanova G."/>
        </authorList>
    </citation>
    <scope>NUCLEOTIDE SEQUENCE [LARGE SCALE GENOMIC DNA]</scope>
    <source>
        <strain evidence="3 4">CBS 119000</strain>
    </source>
</reference>
<keyword evidence="4" id="KW-1185">Reference proteome</keyword>
<dbReference type="Pfam" id="PF00646">
    <property type="entry name" value="F-box"/>
    <property type="match status" value="1"/>
</dbReference>
<comment type="caution">
    <text evidence="3">The sequence shown here is derived from an EMBL/GenBank/DDBJ whole genome shotgun (WGS) entry which is preliminary data.</text>
</comment>
<proteinExistence type="predicted"/>